<dbReference type="GO" id="GO:0006874">
    <property type="term" value="P:intracellular calcium ion homeostasis"/>
    <property type="evidence" value="ECO:0007669"/>
    <property type="project" value="TreeGrafter"/>
</dbReference>
<feature type="compositionally biased region" description="Polar residues" evidence="1">
    <location>
        <begin position="200"/>
        <end position="210"/>
    </location>
</feature>
<dbReference type="AlphaFoldDB" id="A0A3P7MP96"/>
<dbReference type="PANTHER" id="PTHR15136:SF5">
    <property type="entry name" value="STROMAL INTERACTION MOLECULE HOMOLOG"/>
    <property type="match status" value="1"/>
</dbReference>
<dbReference type="GO" id="GO:0002115">
    <property type="term" value="P:store-operated calcium entry"/>
    <property type="evidence" value="ECO:0007669"/>
    <property type="project" value="TreeGrafter"/>
</dbReference>
<dbReference type="PANTHER" id="PTHR15136">
    <property type="entry name" value="STROMAL INTERACTION MOLECULE HOMOLOG"/>
    <property type="match status" value="1"/>
</dbReference>
<sequence>MRSQLLEAERLLESSISAPLALQPLLRRTSELEMSYISQQRMECIAEMREAIEHIDKLRRKQSSIVSSIKLATGASAGTDHIDSRIFSLKARMEKIALAMNECHQRWVEIESLCGFPIVTSPTDITAGQATSIASSSTSESSPAVVTGGGCTCAHESFISATTARNVTSGHPQKRIYENATRPVRFIAAEDEQMRRSASSDRTPCLNTLSGKKMKKGREGEEKGKQALQLVATFHALSQRLHNFRIKQDLRLFKRSVSNTLLGLSQSNSNENDDGDDADALAGNKRQKLPNGLIFGGNKKRKLTGLFRKITKS</sequence>
<dbReference type="EMBL" id="UYRT01084148">
    <property type="protein sequence ID" value="VDN28420.1"/>
    <property type="molecule type" value="Genomic_DNA"/>
</dbReference>
<protein>
    <recommendedName>
        <fullName evidence="2">STIM1/2 Orai1-activating region domain-containing protein</fullName>
    </recommendedName>
</protein>
<evidence type="ECO:0000259" key="2">
    <source>
        <dbReference type="Pfam" id="PF16533"/>
    </source>
</evidence>
<proteinExistence type="predicted"/>
<organism evidence="3 4">
    <name type="scientific">Gongylonema pulchrum</name>
    <dbReference type="NCBI Taxonomy" id="637853"/>
    <lineage>
        <taxon>Eukaryota</taxon>
        <taxon>Metazoa</taxon>
        <taxon>Ecdysozoa</taxon>
        <taxon>Nematoda</taxon>
        <taxon>Chromadorea</taxon>
        <taxon>Rhabditida</taxon>
        <taxon>Spirurina</taxon>
        <taxon>Spiruromorpha</taxon>
        <taxon>Spiruroidea</taxon>
        <taxon>Gongylonematidae</taxon>
        <taxon>Gongylonema</taxon>
    </lineage>
</organism>
<dbReference type="Pfam" id="PF16533">
    <property type="entry name" value="SOAR"/>
    <property type="match status" value="1"/>
</dbReference>
<gene>
    <name evidence="3" type="ORF">GPUH_LOCUS16726</name>
</gene>
<feature type="domain" description="STIM1/2 Orai1-activating region" evidence="2">
    <location>
        <begin position="17"/>
        <end position="118"/>
    </location>
</feature>
<name>A0A3P7MP96_9BILA</name>
<accession>A0A3P7MP96</accession>
<dbReference type="GO" id="GO:0005509">
    <property type="term" value="F:calcium ion binding"/>
    <property type="evidence" value="ECO:0007669"/>
    <property type="project" value="TreeGrafter"/>
</dbReference>
<evidence type="ECO:0000313" key="4">
    <source>
        <dbReference type="Proteomes" id="UP000271098"/>
    </source>
</evidence>
<feature type="region of interest" description="Disordered" evidence="1">
    <location>
        <begin position="191"/>
        <end position="222"/>
    </location>
</feature>
<dbReference type="GO" id="GO:0005886">
    <property type="term" value="C:plasma membrane"/>
    <property type="evidence" value="ECO:0007669"/>
    <property type="project" value="TreeGrafter"/>
</dbReference>
<evidence type="ECO:0000256" key="1">
    <source>
        <dbReference type="SAM" id="MobiDB-lite"/>
    </source>
</evidence>
<dbReference type="GO" id="GO:0005783">
    <property type="term" value="C:endoplasmic reticulum"/>
    <property type="evidence" value="ECO:0007669"/>
    <property type="project" value="TreeGrafter"/>
</dbReference>
<evidence type="ECO:0000313" key="3">
    <source>
        <dbReference type="EMBL" id="VDN28420.1"/>
    </source>
</evidence>
<dbReference type="InterPro" id="IPR032393">
    <property type="entry name" value="SOAR_STIM1/2"/>
</dbReference>
<dbReference type="OrthoDB" id="9986177at2759"/>
<dbReference type="Gene3D" id="1.10.287.3550">
    <property type="match status" value="1"/>
</dbReference>
<keyword evidence="4" id="KW-1185">Reference proteome</keyword>
<dbReference type="GO" id="GO:0005246">
    <property type="term" value="F:calcium channel regulator activity"/>
    <property type="evidence" value="ECO:0007669"/>
    <property type="project" value="InterPro"/>
</dbReference>
<feature type="region of interest" description="Disordered" evidence="1">
    <location>
        <begin position="263"/>
        <end position="283"/>
    </location>
</feature>
<dbReference type="InterPro" id="IPR037608">
    <property type="entry name" value="STIM1/2"/>
</dbReference>
<dbReference type="Proteomes" id="UP000271098">
    <property type="component" value="Unassembled WGS sequence"/>
</dbReference>
<reference evidence="3 4" key="1">
    <citation type="submission" date="2018-11" db="EMBL/GenBank/DDBJ databases">
        <authorList>
            <consortium name="Pathogen Informatics"/>
        </authorList>
    </citation>
    <scope>NUCLEOTIDE SEQUENCE [LARGE SCALE GENOMIC DNA]</scope>
</reference>